<evidence type="ECO:0000313" key="1">
    <source>
        <dbReference type="EMBL" id="GAP46861.1"/>
    </source>
</evidence>
<gene>
    <name evidence="1" type="ORF">SAZU_1598</name>
</gene>
<dbReference type="Gene3D" id="2.60.120.260">
    <property type="entry name" value="Galactose-binding domain-like"/>
    <property type="match status" value="2"/>
</dbReference>
<dbReference type="EMBL" id="DF968221">
    <property type="protein sequence ID" value="GAP46861.1"/>
    <property type="molecule type" value="Genomic_DNA"/>
</dbReference>
<accession>A0A0K8PG46</accession>
<organism evidence="1 2">
    <name type="scientific">Streptomyces azureus</name>
    <dbReference type="NCBI Taxonomy" id="146537"/>
    <lineage>
        <taxon>Bacteria</taxon>
        <taxon>Bacillati</taxon>
        <taxon>Actinomycetota</taxon>
        <taxon>Actinomycetes</taxon>
        <taxon>Kitasatosporales</taxon>
        <taxon>Streptomycetaceae</taxon>
        <taxon>Streptomyces</taxon>
    </lineage>
</organism>
<protein>
    <submittedName>
        <fullName evidence="1">Uncharacterized protein</fullName>
    </submittedName>
</protein>
<dbReference type="OrthoDB" id="4134944at2"/>
<dbReference type="AlphaFoldDB" id="A0A0K8PG46"/>
<evidence type="ECO:0000313" key="2">
    <source>
        <dbReference type="Proteomes" id="UP000053859"/>
    </source>
</evidence>
<reference evidence="1" key="1">
    <citation type="journal article" date="2015" name="Genome Announc.">
        <title>Draft Genome Sequence of Thiostrepton-Producing Streptomyces azureus ATCC 14921.</title>
        <authorList>
            <person name="Sakihara K."/>
            <person name="Maeda J."/>
            <person name="Tashiro K."/>
            <person name="Fujino Y."/>
            <person name="Kuhara S."/>
            <person name="Ohshima T."/>
            <person name="Ogata S."/>
            <person name="Doi K."/>
        </authorList>
    </citation>
    <scope>NUCLEOTIDE SEQUENCE [LARGE SCALE GENOMIC DNA]</scope>
    <source>
        <strain evidence="1">ATCC14921</strain>
    </source>
</reference>
<dbReference type="PATRIC" id="fig|146537.3.peg.1686"/>
<keyword evidence="2" id="KW-1185">Reference proteome</keyword>
<name>A0A0K8PG46_STRAJ</name>
<dbReference type="Proteomes" id="UP000053859">
    <property type="component" value="Unassembled WGS sequence"/>
</dbReference>
<sequence length="745" mass="78849">MAIPGNLLSATTETIDPNTSGWTSKLNCTINMGVGGRTGGGGCLAVKSVAAGEMQARTVSSYPVTAGTVYYTFADTAGVVPERIGIRWLNSVGWEVNTTWSVPTMASSSGWHRVSVAGVAPGAATRAQVVLSSTETAANVSHFWENIYLGAPIRTLGNLLPFNTESSEVDASGWTPVVNASITRQVPVVNWAVTNYTAGGQTLAMTAVAAGNASILSVERPAVTPGQEYLAYAYMQPPTVASVAWIELRFYDTNGNQIQATRSVLAPPTPATGMYRQRVSDTAPANAATCSLAAGLDGASAGQVLRLETIVIGVAPELQAGTVVPYADGSFEQGVAGWTVASGVATLARTSPWGSSYFEGAYSLAITSSTASASTIRSAKFPVTGGVSWRAQILAHPAAGTWATVVVRPHWYDAAGNDLGASGGVSYGLPGSAWYVLPSDSTAPAGATQAAIELVVTAAATASVLHVDQVVLWEVLPQTAVEEHSDGGYATLTLRELPLDDYTITVQRVAADGTRTLVRGPSGLIDRQPVTSDLLVIEDHEAPLGVQYYYAMTIYNPSGVVHGTRSSGALTLDLADLNTAWLKDPGNPQRNCLVVVQRAPDWQRPIEQAAFIVRGRRNKVVLSGKRQGLEGELAIWTRSDEERAALHLLLDSGNTLLWQAAPGMGVADMYVNVAQVTEARVGALAQEQWRAWTLPLTEADMPVNLGVNGAAGRTWQDVLTEFTTWVDLQDVYATWEDVLLDRRMR</sequence>
<dbReference type="RefSeq" id="WP_059416136.1">
    <property type="nucleotide sequence ID" value="NZ_DF968221.1"/>
</dbReference>
<proteinExistence type="predicted"/>